<reference evidence="2" key="1">
    <citation type="journal article" date="2019" name="J. Virol.">
        <title>Medusavirus, a novel large DNA virus discovered from hot spring water.</title>
        <authorList>
            <person name="Yoshikawa G."/>
            <person name="Blanc-Mathieu R."/>
            <person name="Song C."/>
            <person name="Kayama Y."/>
            <person name="Mochizuki T."/>
            <person name="Murata K."/>
            <person name="Ogata H."/>
            <person name="Takemura M."/>
        </authorList>
    </citation>
    <scope>NUCLEOTIDE SEQUENCE [LARGE SCALE GENOMIC DNA]</scope>
</reference>
<sequence length="205" mass="22781">MNTNDGVLRGKLALASTFTTGQHDLIGRLDVLHVLAQVNITITEHAIALDLTAWQEAEERFSAAFAKKDSKFPPIASLGLVDPLLAIQEYQSVASDYAGIVSGEVSTAGELARRLINMHVQVIEFEKDNDIELYEEIKTDVPRHRFIVQRRCTSVLRRIVDQIVASVERVAEPVLRDAIDGLEDALCTQASEFAAYYREHSTSTQ</sequence>
<dbReference type="KEGG" id="vg:80540796"/>
<proteinExistence type="predicted"/>
<protein>
    <submittedName>
        <fullName evidence="1">Uncharacterized protein</fullName>
    </submittedName>
</protein>
<evidence type="ECO:0000313" key="2">
    <source>
        <dbReference type="Proteomes" id="UP001161669"/>
    </source>
</evidence>
<name>A0A3T1CX92_9VIRU</name>
<dbReference type="Proteomes" id="UP001161669">
    <property type="component" value="Segment"/>
</dbReference>
<keyword evidence="2" id="KW-1185">Reference proteome</keyword>
<dbReference type="EMBL" id="AP018495">
    <property type="protein sequence ID" value="BBI30444.1"/>
    <property type="molecule type" value="Genomic_DNA"/>
</dbReference>
<evidence type="ECO:0000313" key="1">
    <source>
        <dbReference type="EMBL" id="BBI30444.1"/>
    </source>
</evidence>
<accession>A0A3T1CX92</accession>
<organism evidence="1 2">
    <name type="scientific">Acanthamoeba castellanii medusavirus J1</name>
    <dbReference type="NCBI Taxonomy" id="3114988"/>
    <lineage>
        <taxon>Viruses</taxon>
        <taxon>Varidnaviria</taxon>
        <taxon>Bamfordvirae</taxon>
        <taxon>Nucleocytoviricota</taxon>
        <taxon>Megaviricetes</taxon>
        <taxon>Mamonoviridae</taxon>
        <taxon>Medusavirus</taxon>
        <taxon>Medusavirus medusae</taxon>
    </lineage>
</organism>